<organism evidence="2 3">
    <name type="scientific">Clostridium autoethanogenum</name>
    <dbReference type="NCBI Taxonomy" id="84023"/>
    <lineage>
        <taxon>Bacteria</taxon>
        <taxon>Bacillati</taxon>
        <taxon>Bacillota</taxon>
        <taxon>Clostridia</taxon>
        <taxon>Eubacteriales</taxon>
        <taxon>Clostridiaceae</taxon>
        <taxon>Clostridium</taxon>
    </lineage>
</organism>
<dbReference type="RefSeq" id="WP_122057701.1">
    <property type="nucleotide sequence ID" value="NZ_RFAQ01000001.1"/>
</dbReference>
<gene>
    <name evidence="2" type="ORF">D9O40_00895</name>
</gene>
<accession>A0A3M0TCH1</accession>
<dbReference type="EMBL" id="RFAQ01000001">
    <property type="protein sequence ID" value="RMD04938.1"/>
    <property type="molecule type" value="Genomic_DNA"/>
</dbReference>
<reference evidence="2 3" key="1">
    <citation type="submission" date="2018-10" db="EMBL/GenBank/DDBJ databases">
        <title>Genome-centric metagenomics revealed C2 chemical producing, CO utilizing Clostridium with novel acetogenic gene cluster.</title>
        <authorList>
            <person name="Kang H."/>
            <person name="Park B."/>
            <person name="Choi I.G."/>
            <person name="Chang I.S."/>
        </authorList>
    </citation>
    <scope>NUCLEOTIDE SEQUENCE [LARGE SCALE GENOMIC DNA]</scope>
    <source>
        <strain evidence="2 3">H21-9</strain>
    </source>
</reference>
<dbReference type="SMART" id="SM00530">
    <property type="entry name" value="HTH_XRE"/>
    <property type="match status" value="1"/>
</dbReference>
<evidence type="ECO:0000313" key="2">
    <source>
        <dbReference type="EMBL" id="RMD04938.1"/>
    </source>
</evidence>
<comment type="caution">
    <text evidence="2">The sequence shown here is derived from an EMBL/GenBank/DDBJ whole genome shotgun (WGS) entry which is preliminary data.</text>
</comment>
<protein>
    <submittedName>
        <fullName evidence="2">XRE family transcriptional regulator</fullName>
    </submittedName>
</protein>
<dbReference type="SUPFAM" id="SSF47413">
    <property type="entry name" value="lambda repressor-like DNA-binding domains"/>
    <property type="match status" value="1"/>
</dbReference>
<evidence type="ECO:0000259" key="1">
    <source>
        <dbReference type="PROSITE" id="PS50943"/>
    </source>
</evidence>
<dbReference type="Gene3D" id="1.10.260.40">
    <property type="entry name" value="lambda repressor-like DNA-binding domains"/>
    <property type="match status" value="1"/>
</dbReference>
<proteinExistence type="predicted"/>
<dbReference type="InterPro" id="IPR001387">
    <property type="entry name" value="Cro/C1-type_HTH"/>
</dbReference>
<dbReference type="GO" id="GO:0003677">
    <property type="term" value="F:DNA binding"/>
    <property type="evidence" value="ECO:0007669"/>
    <property type="project" value="InterPro"/>
</dbReference>
<dbReference type="Proteomes" id="UP000277999">
    <property type="component" value="Unassembled WGS sequence"/>
</dbReference>
<evidence type="ECO:0000313" key="3">
    <source>
        <dbReference type="Proteomes" id="UP000277999"/>
    </source>
</evidence>
<dbReference type="PROSITE" id="PS50943">
    <property type="entry name" value="HTH_CROC1"/>
    <property type="match status" value="1"/>
</dbReference>
<dbReference type="Pfam" id="PF13560">
    <property type="entry name" value="HTH_31"/>
    <property type="match status" value="1"/>
</dbReference>
<dbReference type="AlphaFoldDB" id="A0A3M0TCH1"/>
<feature type="domain" description="HTH cro/C1-type" evidence="1">
    <location>
        <begin position="12"/>
        <end position="61"/>
    </location>
</feature>
<dbReference type="CDD" id="cd00093">
    <property type="entry name" value="HTH_XRE"/>
    <property type="match status" value="1"/>
</dbReference>
<name>A0A3M0TCH1_9CLOT</name>
<sequence length="164" mass="19006">MVQEYRNIYQIARESAGLTQEKSSELMDISVDSLRAYEGGKRIPPDRIVIKMIEIYNTQYLAYQHLKTSAEVGQKYLPDIIIEDLPTSILKLHTEIKDYINCEDLLAKIGSDGIISEDELCDFKRICKEIDDMLEAIYAFKFSKKNFRGKEELNYGANKGNFRY</sequence>
<dbReference type="InterPro" id="IPR010982">
    <property type="entry name" value="Lambda_DNA-bd_dom_sf"/>
</dbReference>